<keyword evidence="13" id="KW-1185">Reference proteome</keyword>
<dbReference type="PROSITE" id="PS52029">
    <property type="entry name" value="LD_TPASE"/>
    <property type="match status" value="1"/>
</dbReference>
<keyword evidence="8 9" id="KW-0961">Cell wall biogenesis/degradation</keyword>
<proteinExistence type="inferred from homology"/>
<feature type="domain" description="L,D-TPase catalytic" evidence="11">
    <location>
        <begin position="142"/>
        <end position="275"/>
    </location>
</feature>
<accession>D6Z262</accession>
<feature type="chain" id="PRO_5003091248" evidence="10">
    <location>
        <begin position="22"/>
        <end position="348"/>
    </location>
</feature>
<sequence>MPRLLLTINCLSLFLFAVACADVNRPLSASAATEYNNQLNVSGNEVPPVEANTTVVQERPSSPRLSVATTQSYNPESWTVVGQAREYQVQGRESLMEIARDHGLGYLEVTRINPDLDPFLPGDGARVLLPTARVLPQIPSEPGMVLNLPEKRLYYFYRRNDNRLVISFPVGIGTADRGTPLGDFSITQKLTDPSWTVPASVREQRPHLPAIVPPGPDNPMGAYALQLSGGSYFIHGTNRPWSIGRRATLGCARLYPEDIPVLFRMADRGTPVRIIHQPVKVGRQQEKIFLEVHHDRHDGINWRDYWREAEQILSEKGWLNYVESGKPAEVARQGLGIPVLVGRLPEAE</sequence>
<dbReference type="EMBL" id="CP001940">
    <property type="protein sequence ID" value="ADH85637.1"/>
    <property type="molecule type" value="Genomic_DNA"/>
</dbReference>
<evidence type="ECO:0000313" key="13">
    <source>
        <dbReference type="Proteomes" id="UP000001508"/>
    </source>
</evidence>
<evidence type="ECO:0000256" key="2">
    <source>
        <dbReference type="ARBA" id="ARBA00005992"/>
    </source>
</evidence>
<keyword evidence="10" id="KW-0732">Signal</keyword>
<feature type="signal peptide" evidence="10">
    <location>
        <begin position="1"/>
        <end position="21"/>
    </location>
</feature>
<keyword evidence="6 9" id="KW-0133">Cell shape</keyword>
<dbReference type="Proteomes" id="UP000001508">
    <property type="component" value="Chromosome"/>
</dbReference>
<dbReference type="SUPFAM" id="SSF141523">
    <property type="entry name" value="L,D-transpeptidase catalytic domain-like"/>
    <property type="match status" value="1"/>
</dbReference>
<comment type="similarity">
    <text evidence="2">Belongs to the YkuD family.</text>
</comment>
<dbReference type="PROSITE" id="PS51257">
    <property type="entry name" value="PROKAR_LIPOPROTEIN"/>
    <property type="match status" value="1"/>
</dbReference>
<dbReference type="GO" id="GO:0018104">
    <property type="term" value="P:peptidoglycan-protein cross-linking"/>
    <property type="evidence" value="ECO:0007669"/>
    <property type="project" value="TreeGrafter"/>
</dbReference>
<dbReference type="PANTHER" id="PTHR30582">
    <property type="entry name" value="L,D-TRANSPEPTIDASE"/>
    <property type="match status" value="1"/>
</dbReference>
<comment type="pathway">
    <text evidence="1 9">Cell wall biogenesis; peptidoglycan biosynthesis.</text>
</comment>
<reference evidence="13" key="1">
    <citation type="submission" date="2010-02" db="EMBL/GenBank/DDBJ databases">
        <title>Complete sequence of Desulfurivibrio alkaliphilus AHT2.</title>
        <authorList>
            <consortium name="US DOE Joint Genome Institute"/>
            <person name="Pitluck S."/>
            <person name="Chertkov O."/>
            <person name="Detter J.C."/>
            <person name="Han C."/>
            <person name="Tapia R."/>
            <person name="Larimer F."/>
            <person name="Land M."/>
            <person name="Hauser L."/>
            <person name="Kyrpides N."/>
            <person name="Mikhailova N."/>
            <person name="Sorokin D.Y."/>
            <person name="Muyzer G."/>
            <person name="Woyke T."/>
        </authorList>
    </citation>
    <scope>NUCLEOTIDE SEQUENCE [LARGE SCALE GENOMIC DNA]</scope>
    <source>
        <strain evidence="13">DSM 19089 / UNIQEM U267 / AHT2</strain>
    </source>
</reference>
<evidence type="ECO:0000313" key="12">
    <source>
        <dbReference type="EMBL" id="ADH85637.1"/>
    </source>
</evidence>
<keyword evidence="5" id="KW-0378">Hydrolase</keyword>
<organism evidence="12 13">
    <name type="scientific">Desulfurivibrio alkaliphilus (strain DSM 19089 / UNIQEM U267 / AHT2)</name>
    <dbReference type="NCBI Taxonomy" id="589865"/>
    <lineage>
        <taxon>Bacteria</taxon>
        <taxon>Pseudomonadati</taxon>
        <taxon>Thermodesulfobacteriota</taxon>
        <taxon>Desulfobulbia</taxon>
        <taxon>Desulfobulbales</taxon>
        <taxon>Desulfobulbaceae</taxon>
        <taxon>Desulfurivibrio</taxon>
    </lineage>
</organism>
<dbReference type="InterPro" id="IPR050979">
    <property type="entry name" value="LD-transpeptidase"/>
</dbReference>
<dbReference type="InParanoid" id="D6Z262"/>
<dbReference type="InterPro" id="IPR005490">
    <property type="entry name" value="LD_TPept_cat_dom"/>
</dbReference>
<name>D6Z262_DESAT</name>
<dbReference type="CDD" id="cd16913">
    <property type="entry name" value="YkuD_like"/>
    <property type="match status" value="1"/>
</dbReference>
<evidence type="ECO:0000256" key="7">
    <source>
        <dbReference type="ARBA" id="ARBA00022984"/>
    </source>
</evidence>
<dbReference type="GO" id="GO:0005576">
    <property type="term" value="C:extracellular region"/>
    <property type="evidence" value="ECO:0007669"/>
    <property type="project" value="TreeGrafter"/>
</dbReference>
<evidence type="ECO:0000256" key="5">
    <source>
        <dbReference type="ARBA" id="ARBA00022801"/>
    </source>
</evidence>
<feature type="active site" description="Nucleophile" evidence="9">
    <location>
        <position position="251"/>
    </location>
</feature>
<dbReference type="OrthoDB" id="9787225at2"/>
<gene>
    <name evidence="12" type="ordered locus">DaAHT2_0934</name>
</gene>
<dbReference type="GO" id="GO:0016757">
    <property type="term" value="F:glycosyltransferase activity"/>
    <property type="evidence" value="ECO:0007669"/>
    <property type="project" value="UniProtKB-KW"/>
</dbReference>
<dbReference type="FunCoup" id="D6Z262">
    <property type="interactions" value="107"/>
</dbReference>
<feature type="active site" description="Proton donor/acceptor" evidence="9">
    <location>
        <position position="235"/>
    </location>
</feature>
<dbReference type="eggNOG" id="COG1376">
    <property type="taxonomic scope" value="Bacteria"/>
</dbReference>
<dbReference type="HOGENOM" id="CLU_046834_1_0_7"/>
<dbReference type="UniPathway" id="UPA00219"/>
<evidence type="ECO:0000256" key="9">
    <source>
        <dbReference type="PROSITE-ProRule" id="PRU01373"/>
    </source>
</evidence>
<dbReference type="Pfam" id="PF03734">
    <property type="entry name" value="YkuD"/>
    <property type="match status" value="1"/>
</dbReference>
<evidence type="ECO:0000256" key="1">
    <source>
        <dbReference type="ARBA" id="ARBA00004752"/>
    </source>
</evidence>
<dbReference type="STRING" id="589865.DaAHT2_0934"/>
<dbReference type="AlphaFoldDB" id="D6Z262"/>
<evidence type="ECO:0000256" key="6">
    <source>
        <dbReference type="ARBA" id="ARBA00022960"/>
    </source>
</evidence>
<dbReference type="InterPro" id="IPR038063">
    <property type="entry name" value="Transpep_catalytic_dom"/>
</dbReference>
<dbReference type="GO" id="GO:0008360">
    <property type="term" value="P:regulation of cell shape"/>
    <property type="evidence" value="ECO:0007669"/>
    <property type="project" value="UniProtKB-UniRule"/>
</dbReference>
<evidence type="ECO:0000256" key="3">
    <source>
        <dbReference type="ARBA" id="ARBA00022676"/>
    </source>
</evidence>
<keyword evidence="3" id="KW-0328">Glycosyltransferase</keyword>
<dbReference type="RefSeq" id="WP_013163167.1">
    <property type="nucleotide sequence ID" value="NC_014216.1"/>
</dbReference>
<dbReference type="GO" id="GO:0071555">
    <property type="term" value="P:cell wall organization"/>
    <property type="evidence" value="ECO:0007669"/>
    <property type="project" value="UniProtKB-UniRule"/>
</dbReference>
<evidence type="ECO:0000256" key="10">
    <source>
        <dbReference type="SAM" id="SignalP"/>
    </source>
</evidence>
<dbReference type="GO" id="GO:0071972">
    <property type="term" value="F:peptidoglycan L,D-transpeptidase activity"/>
    <property type="evidence" value="ECO:0007669"/>
    <property type="project" value="TreeGrafter"/>
</dbReference>
<keyword evidence="4" id="KW-0808">Transferase</keyword>
<dbReference type="Gene3D" id="2.40.440.10">
    <property type="entry name" value="L,D-transpeptidase catalytic domain-like"/>
    <property type="match status" value="1"/>
</dbReference>
<dbReference type="PANTHER" id="PTHR30582:SF24">
    <property type="entry name" value="L,D-TRANSPEPTIDASE ERFK_SRFK-RELATED"/>
    <property type="match status" value="1"/>
</dbReference>
<keyword evidence="7 9" id="KW-0573">Peptidoglycan synthesis</keyword>
<evidence type="ECO:0000256" key="4">
    <source>
        <dbReference type="ARBA" id="ARBA00022679"/>
    </source>
</evidence>
<evidence type="ECO:0000259" key="11">
    <source>
        <dbReference type="PROSITE" id="PS52029"/>
    </source>
</evidence>
<protein>
    <submittedName>
        <fullName evidence="12">ErfK/YbiS/YcfS/YnhG family protein</fullName>
    </submittedName>
</protein>
<dbReference type="KEGG" id="dak:DaAHT2_0934"/>
<evidence type="ECO:0000256" key="8">
    <source>
        <dbReference type="ARBA" id="ARBA00023316"/>
    </source>
</evidence>